<name>A0A6A6GCK7_9PEZI</name>
<proteinExistence type="predicted"/>
<feature type="region of interest" description="Disordered" evidence="1">
    <location>
        <begin position="1"/>
        <end position="20"/>
    </location>
</feature>
<dbReference type="PANTHER" id="PTHR31723:SF10">
    <property type="entry name" value="PATHOGEN-RELATED PROTEIN"/>
    <property type="match status" value="1"/>
</dbReference>
<dbReference type="InterPro" id="IPR053218">
    <property type="entry name" value="Pathogen-related_defense"/>
</dbReference>
<organism evidence="2 3">
    <name type="scientific">Elsinoe ampelina</name>
    <dbReference type="NCBI Taxonomy" id="302913"/>
    <lineage>
        <taxon>Eukaryota</taxon>
        <taxon>Fungi</taxon>
        <taxon>Dikarya</taxon>
        <taxon>Ascomycota</taxon>
        <taxon>Pezizomycotina</taxon>
        <taxon>Dothideomycetes</taxon>
        <taxon>Dothideomycetidae</taxon>
        <taxon>Myriangiales</taxon>
        <taxon>Elsinoaceae</taxon>
        <taxon>Elsinoe</taxon>
    </lineage>
</organism>
<reference evidence="3" key="1">
    <citation type="journal article" date="2020" name="Stud. Mycol.">
        <title>101 Dothideomycetes genomes: A test case for predicting lifestyles and emergence of pathogens.</title>
        <authorList>
            <person name="Haridas S."/>
            <person name="Albert R."/>
            <person name="Binder M."/>
            <person name="Bloem J."/>
            <person name="LaButti K."/>
            <person name="Salamov A."/>
            <person name="Andreopoulos B."/>
            <person name="Baker S."/>
            <person name="Barry K."/>
            <person name="Bills G."/>
            <person name="Bluhm B."/>
            <person name="Cannon C."/>
            <person name="Castanera R."/>
            <person name="Culley D."/>
            <person name="Daum C."/>
            <person name="Ezra D."/>
            <person name="Gonzalez J."/>
            <person name="Henrissat B."/>
            <person name="Kuo A."/>
            <person name="Liang C."/>
            <person name="Lipzen A."/>
            <person name="Lutzoni F."/>
            <person name="Magnuson J."/>
            <person name="Mondo S."/>
            <person name="Nolan M."/>
            <person name="Ohm R."/>
            <person name="Pangilinan J."/>
            <person name="Park H.-J."/>
            <person name="Ramirez L."/>
            <person name="Alfaro M."/>
            <person name="Sun H."/>
            <person name="Tritt A."/>
            <person name="Yoshinaga Y."/>
            <person name="Zwiers L.-H."/>
            <person name="Turgeon B."/>
            <person name="Goodwin S."/>
            <person name="Spatafora J."/>
            <person name="Crous P."/>
            <person name="Grigoriev I."/>
        </authorList>
    </citation>
    <scope>NUCLEOTIDE SEQUENCE [LARGE SCALE GENOMIC DNA]</scope>
    <source>
        <strain evidence="3">CECT 20119</strain>
    </source>
</reference>
<evidence type="ECO:0000313" key="2">
    <source>
        <dbReference type="EMBL" id="KAF2223283.1"/>
    </source>
</evidence>
<evidence type="ECO:0008006" key="4">
    <source>
        <dbReference type="Google" id="ProtNLM"/>
    </source>
</evidence>
<gene>
    <name evidence="2" type="ORF">BDZ85DRAFT_197707</name>
</gene>
<dbReference type="OrthoDB" id="65445at2759"/>
<dbReference type="SUPFAM" id="SSF54427">
    <property type="entry name" value="NTF2-like"/>
    <property type="match status" value="1"/>
</dbReference>
<evidence type="ECO:0000256" key="1">
    <source>
        <dbReference type="SAM" id="MobiDB-lite"/>
    </source>
</evidence>
<dbReference type="PANTHER" id="PTHR31723">
    <property type="entry name" value="PATHOGENESIS-RELATED FAMILY PROTEIN"/>
    <property type="match status" value="1"/>
</dbReference>
<dbReference type="AlphaFoldDB" id="A0A6A6GCK7"/>
<feature type="compositionally biased region" description="Basic and acidic residues" evidence="1">
    <location>
        <begin position="278"/>
        <end position="311"/>
    </location>
</feature>
<dbReference type="InterPro" id="IPR032710">
    <property type="entry name" value="NTF2-like_dom_sf"/>
</dbReference>
<sequence>MAAADVQQPPAEAAPALPDYLTTPNATLGDKDANWRYGKAPDYSKTRKVWEETKTMSHTAGSLPQLVENLVKNWEVEASFKPDLKDWRTIDHGKYTFAINGGEPQTAEHMLKVGTYNAILNENEYYSPANSDFSSSHKTFKRMMPTFAWEVIEVYSGPPTVTFKWRHWGTMKNDYVGFNNKGEKVTAKAHGGPIEITGITVATVNEAVQLQAVDTYFDPMTMFKQIAPEGIVNLEPVPKNNTVAPDDAIDMSMAELKLANENNAAKGHKRGTSTGYTDVHHNPDLKDNRPDVVGRPGEEVHPHPKDMEKQWQPKPGQAVAAPADSEETRLTHEEMSKTLENDPHGECPFLAAQK</sequence>
<protein>
    <recommendedName>
        <fullName evidence="4">Pathogen-related protein</fullName>
    </recommendedName>
</protein>
<dbReference type="Proteomes" id="UP000799538">
    <property type="component" value="Unassembled WGS sequence"/>
</dbReference>
<dbReference type="Gene3D" id="3.10.450.50">
    <property type="match status" value="1"/>
</dbReference>
<feature type="compositionally biased region" description="Low complexity" evidence="1">
    <location>
        <begin position="1"/>
        <end position="19"/>
    </location>
</feature>
<accession>A0A6A6GCK7</accession>
<evidence type="ECO:0000313" key="3">
    <source>
        <dbReference type="Proteomes" id="UP000799538"/>
    </source>
</evidence>
<feature type="compositionally biased region" description="Basic and acidic residues" evidence="1">
    <location>
        <begin position="326"/>
        <end position="345"/>
    </location>
</feature>
<feature type="region of interest" description="Disordered" evidence="1">
    <location>
        <begin position="262"/>
        <end position="354"/>
    </location>
</feature>
<keyword evidence="3" id="KW-1185">Reference proteome</keyword>
<dbReference type="EMBL" id="ML992506">
    <property type="protein sequence ID" value="KAF2223283.1"/>
    <property type="molecule type" value="Genomic_DNA"/>
</dbReference>